<sequence>MAALSSSTSCTFPGGGEFSFNIATDNVEVAQDVLKTVQVVGKAVVTLGALYFGYKLLKPVIESAVTRGLGGERDDQDVRGIRPGSLRVQLYCSTDQRFLEVLADYKSGRMKERLHKEFLQVGIKVKGLKMEIENMV</sequence>
<name>A0A6S7JHW8_PARCT</name>
<gene>
    <name evidence="1" type="ORF">PACLA_8A083726</name>
</gene>
<accession>A0A6S7JHW8</accession>
<keyword evidence="2" id="KW-1185">Reference proteome</keyword>
<protein>
    <submittedName>
        <fullName evidence="1">Uncharacterized protein</fullName>
    </submittedName>
</protein>
<comment type="caution">
    <text evidence="1">The sequence shown here is derived from an EMBL/GenBank/DDBJ whole genome shotgun (WGS) entry which is preliminary data.</text>
</comment>
<organism evidence="1 2">
    <name type="scientific">Paramuricea clavata</name>
    <name type="common">Red gorgonian</name>
    <name type="synonym">Violescent sea-whip</name>
    <dbReference type="NCBI Taxonomy" id="317549"/>
    <lineage>
        <taxon>Eukaryota</taxon>
        <taxon>Metazoa</taxon>
        <taxon>Cnidaria</taxon>
        <taxon>Anthozoa</taxon>
        <taxon>Octocorallia</taxon>
        <taxon>Malacalcyonacea</taxon>
        <taxon>Plexauridae</taxon>
        <taxon>Paramuricea</taxon>
    </lineage>
</organism>
<evidence type="ECO:0000313" key="2">
    <source>
        <dbReference type="Proteomes" id="UP001152795"/>
    </source>
</evidence>
<dbReference type="EMBL" id="CACRXK020015566">
    <property type="protein sequence ID" value="CAB4028570.1"/>
    <property type="molecule type" value="Genomic_DNA"/>
</dbReference>
<dbReference type="OrthoDB" id="6007857at2759"/>
<reference evidence="1" key="1">
    <citation type="submission" date="2020-04" db="EMBL/GenBank/DDBJ databases">
        <authorList>
            <person name="Alioto T."/>
            <person name="Alioto T."/>
            <person name="Gomez Garrido J."/>
        </authorList>
    </citation>
    <scope>NUCLEOTIDE SEQUENCE</scope>
    <source>
        <strain evidence="1">A484AB</strain>
    </source>
</reference>
<dbReference type="AlphaFoldDB" id="A0A6S7JHW8"/>
<evidence type="ECO:0000313" key="1">
    <source>
        <dbReference type="EMBL" id="CAB4028570.1"/>
    </source>
</evidence>
<dbReference type="Proteomes" id="UP001152795">
    <property type="component" value="Unassembled WGS sequence"/>
</dbReference>
<proteinExistence type="predicted"/>